<feature type="binding site" evidence="7">
    <location>
        <position position="66"/>
    </location>
    <ligand>
        <name>Zn(2+)</name>
        <dbReference type="ChEBI" id="CHEBI:29105"/>
    </ligand>
</feature>
<dbReference type="GO" id="GO:0008270">
    <property type="term" value="F:zinc ion binding"/>
    <property type="evidence" value="ECO:0007669"/>
    <property type="project" value="UniProtKB-UniRule"/>
</dbReference>
<dbReference type="PROSITE" id="PS00705">
    <property type="entry name" value="PROK_CO2_ANHYDRASE_2"/>
    <property type="match status" value="1"/>
</dbReference>
<keyword evidence="3 7" id="KW-0479">Metal-binding</keyword>
<dbReference type="Gene3D" id="3.40.1050.10">
    <property type="entry name" value="Carbonic anhydrase"/>
    <property type="match status" value="1"/>
</dbReference>
<dbReference type="PROSITE" id="PS00704">
    <property type="entry name" value="PROK_CO2_ANHYDRASE_1"/>
    <property type="match status" value="1"/>
</dbReference>
<dbReference type="InterPro" id="IPR045066">
    <property type="entry name" value="Beta_CA_cladeB"/>
</dbReference>
<evidence type="ECO:0000313" key="11">
    <source>
        <dbReference type="Proteomes" id="UP000244755"/>
    </source>
</evidence>
<comment type="cofactor">
    <cofactor evidence="7">
        <name>Zn(2+)</name>
        <dbReference type="ChEBI" id="CHEBI:29105"/>
    </cofactor>
    <text evidence="7">Binds 1 zinc ion per subunit.</text>
</comment>
<evidence type="ECO:0000256" key="8">
    <source>
        <dbReference type="RuleBase" id="RU003956"/>
    </source>
</evidence>
<organism evidence="10 11">
    <name type="scientific">Methylobacterium currus</name>
    <dbReference type="NCBI Taxonomy" id="2051553"/>
    <lineage>
        <taxon>Bacteria</taxon>
        <taxon>Pseudomonadati</taxon>
        <taxon>Pseudomonadota</taxon>
        <taxon>Alphaproteobacteria</taxon>
        <taxon>Hyphomicrobiales</taxon>
        <taxon>Methylobacteriaceae</taxon>
        <taxon>Methylobacterium</taxon>
    </lineage>
</organism>
<dbReference type="KEGG" id="mee:DA075_00925"/>
<evidence type="ECO:0000256" key="2">
    <source>
        <dbReference type="ARBA" id="ARBA00012925"/>
    </source>
</evidence>
<evidence type="ECO:0000256" key="4">
    <source>
        <dbReference type="ARBA" id="ARBA00022833"/>
    </source>
</evidence>
<feature type="binding site" evidence="7">
    <location>
        <position position="64"/>
    </location>
    <ligand>
        <name>Zn(2+)</name>
        <dbReference type="ChEBI" id="CHEBI:29105"/>
    </ligand>
</feature>
<proteinExistence type="inferred from homology"/>
<accession>A0A2R4WDQ4</accession>
<reference evidence="10 11" key="1">
    <citation type="submission" date="2018-04" db="EMBL/GenBank/DDBJ databases">
        <title>Methylobacterium sp. PR1016A genome.</title>
        <authorList>
            <person name="Park W."/>
        </authorList>
    </citation>
    <scope>NUCLEOTIDE SEQUENCE [LARGE SCALE GENOMIC DNA]</scope>
    <source>
        <strain evidence="10 11">PR1016A</strain>
    </source>
</reference>
<dbReference type="Proteomes" id="UP000244755">
    <property type="component" value="Chromosome 1"/>
</dbReference>
<feature type="region of interest" description="Disordered" evidence="9">
    <location>
        <begin position="1"/>
        <end position="24"/>
    </location>
</feature>
<dbReference type="SUPFAM" id="SSF53056">
    <property type="entry name" value="beta-carbonic anhydrase, cab"/>
    <property type="match status" value="1"/>
</dbReference>
<gene>
    <name evidence="10" type="ORF">DA075_00925</name>
</gene>
<dbReference type="Pfam" id="PF00484">
    <property type="entry name" value="Pro_CA"/>
    <property type="match status" value="1"/>
</dbReference>
<dbReference type="PANTHER" id="PTHR11002:SF76">
    <property type="entry name" value="CARBONIC ANHYDRASE"/>
    <property type="match status" value="1"/>
</dbReference>
<feature type="binding site" evidence="7">
    <location>
        <position position="123"/>
    </location>
    <ligand>
        <name>Zn(2+)</name>
        <dbReference type="ChEBI" id="CHEBI:29105"/>
    </ligand>
</feature>
<dbReference type="InterPro" id="IPR015892">
    <property type="entry name" value="Carbonic_anhydrase_CS"/>
</dbReference>
<evidence type="ECO:0000256" key="5">
    <source>
        <dbReference type="ARBA" id="ARBA00023239"/>
    </source>
</evidence>
<comment type="catalytic activity">
    <reaction evidence="6 8">
        <text>hydrogencarbonate + H(+) = CO2 + H2O</text>
        <dbReference type="Rhea" id="RHEA:10748"/>
        <dbReference type="ChEBI" id="CHEBI:15377"/>
        <dbReference type="ChEBI" id="CHEBI:15378"/>
        <dbReference type="ChEBI" id="CHEBI:16526"/>
        <dbReference type="ChEBI" id="CHEBI:17544"/>
        <dbReference type="EC" id="4.2.1.1"/>
    </reaction>
</comment>
<dbReference type="GO" id="GO:0015976">
    <property type="term" value="P:carbon utilization"/>
    <property type="evidence" value="ECO:0007669"/>
    <property type="project" value="InterPro"/>
</dbReference>
<evidence type="ECO:0000313" key="10">
    <source>
        <dbReference type="EMBL" id="AWB19672.1"/>
    </source>
</evidence>
<keyword evidence="11" id="KW-1185">Reference proteome</keyword>
<dbReference type="OrthoDB" id="9797527at2"/>
<evidence type="ECO:0000256" key="9">
    <source>
        <dbReference type="SAM" id="MobiDB-lite"/>
    </source>
</evidence>
<protein>
    <recommendedName>
        <fullName evidence="2 8">Carbonic anhydrase</fullName>
        <ecNumber evidence="2 8">4.2.1.1</ecNumber>
    </recommendedName>
    <alternativeName>
        <fullName evidence="8">Carbonate dehydratase</fullName>
    </alternativeName>
</protein>
<dbReference type="EMBL" id="CP028843">
    <property type="protein sequence ID" value="AWB19672.1"/>
    <property type="molecule type" value="Genomic_DNA"/>
</dbReference>
<feature type="binding site" evidence="7">
    <location>
        <position position="126"/>
    </location>
    <ligand>
        <name>Zn(2+)</name>
        <dbReference type="ChEBI" id="CHEBI:29105"/>
    </ligand>
</feature>
<evidence type="ECO:0000256" key="7">
    <source>
        <dbReference type="PIRSR" id="PIRSR601765-1"/>
    </source>
</evidence>
<comment type="similarity">
    <text evidence="1 8">Belongs to the beta-class carbonic anhydrase family.</text>
</comment>
<evidence type="ECO:0000256" key="6">
    <source>
        <dbReference type="ARBA" id="ARBA00048348"/>
    </source>
</evidence>
<dbReference type="SMART" id="SM00947">
    <property type="entry name" value="Pro_CA"/>
    <property type="match status" value="1"/>
</dbReference>
<comment type="function">
    <text evidence="8">Reversible hydration of carbon dioxide.</text>
</comment>
<dbReference type="CDD" id="cd00884">
    <property type="entry name" value="beta_CA_cladeB"/>
    <property type="match status" value="1"/>
</dbReference>
<dbReference type="PANTHER" id="PTHR11002">
    <property type="entry name" value="CARBONIC ANHYDRASE"/>
    <property type="match status" value="1"/>
</dbReference>
<sequence>MPRRDSGVAVPHPHPPTLTQGPPVDSSIIQGISTFRGSVFPGQQRMYERLVRDGQQPKALIIACADSRVAPEHITQAGPGELFVCRNAGNIVPPFSQMNGGVSSAIEYAVVALGVRDIVVCGHSDCGAMKGLMQPGALAAMPNVAAWLRHSHAADRIVCEAYPDDIDPKDRLRALALENVVVQLAHLRTHPSVAAALAKGGLSLHGWFFEIETGALHAYDGRRFVTLTDDGALPVAEVSTPRRAAADLPVRVAAE</sequence>
<dbReference type="AlphaFoldDB" id="A0A2R4WDQ4"/>
<dbReference type="InterPro" id="IPR001765">
    <property type="entry name" value="Carbonic_anhydrase"/>
</dbReference>
<keyword evidence="5 8" id="KW-0456">Lyase</keyword>
<dbReference type="GO" id="GO:0004089">
    <property type="term" value="F:carbonate dehydratase activity"/>
    <property type="evidence" value="ECO:0007669"/>
    <property type="project" value="UniProtKB-UniRule"/>
</dbReference>
<name>A0A2R4WDQ4_9HYPH</name>
<dbReference type="EC" id="4.2.1.1" evidence="2 8"/>
<evidence type="ECO:0000256" key="3">
    <source>
        <dbReference type="ARBA" id="ARBA00022723"/>
    </source>
</evidence>
<dbReference type="InterPro" id="IPR036874">
    <property type="entry name" value="Carbonic_anhydrase_sf"/>
</dbReference>
<keyword evidence="4 7" id="KW-0862">Zinc</keyword>
<evidence type="ECO:0000256" key="1">
    <source>
        <dbReference type="ARBA" id="ARBA00006217"/>
    </source>
</evidence>